<comment type="pathway">
    <text evidence="1">Carbohydrate metabolism; tricarboxylic acid cycle; fumarate from succinate (bacterial route): step 1/1.</text>
</comment>
<dbReference type="PROSITE" id="PS00197">
    <property type="entry name" value="2FE2S_FER_1"/>
    <property type="match status" value="1"/>
</dbReference>
<keyword evidence="6 11" id="KW-0479">Metal-binding</keyword>
<dbReference type="NCBIfam" id="TIGR00384">
    <property type="entry name" value="dhsB"/>
    <property type="match status" value="1"/>
</dbReference>
<dbReference type="GO" id="GO:0051539">
    <property type="term" value="F:4 iron, 4 sulfur cluster binding"/>
    <property type="evidence" value="ECO:0007669"/>
    <property type="project" value="UniProtKB-KW"/>
</dbReference>
<evidence type="ECO:0000256" key="5">
    <source>
        <dbReference type="ARBA" id="ARBA00022714"/>
    </source>
</evidence>
<dbReference type="InterPro" id="IPR012675">
    <property type="entry name" value="Beta-grasp_dom_sf"/>
</dbReference>
<dbReference type="InterPro" id="IPR017900">
    <property type="entry name" value="4Fe4S_Fe_S_CS"/>
</dbReference>
<dbReference type="InterPro" id="IPR025192">
    <property type="entry name" value="Succ_DH/fum_Rdtase_N"/>
</dbReference>
<dbReference type="PANTHER" id="PTHR11921:SF29">
    <property type="entry name" value="SUCCINATE DEHYDROGENASE [UBIQUINONE] IRON-SULFUR SUBUNIT, MITOCHONDRIAL"/>
    <property type="match status" value="1"/>
</dbReference>
<dbReference type="GO" id="GO:0046872">
    <property type="term" value="F:metal ion binding"/>
    <property type="evidence" value="ECO:0007669"/>
    <property type="project" value="UniProtKB-KW"/>
</dbReference>
<dbReference type="PROSITE" id="PS51085">
    <property type="entry name" value="2FE2S_FER_2"/>
    <property type="match status" value="1"/>
</dbReference>
<evidence type="ECO:0000313" key="15">
    <source>
        <dbReference type="Proteomes" id="UP000218627"/>
    </source>
</evidence>
<dbReference type="GO" id="GO:0006099">
    <property type="term" value="P:tricarboxylic acid cycle"/>
    <property type="evidence" value="ECO:0007669"/>
    <property type="project" value="UniProtKB-KW"/>
</dbReference>
<comment type="cofactor">
    <cofactor evidence="11">
        <name>[4Fe-4S] cluster</name>
        <dbReference type="ChEBI" id="CHEBI:49883"/>
    </cofactor>
    <text evidence="11">Binds 1 [4Fe-4S] cluster.</text>
</comment>
<dbReference type="SUPFAM" id="SSF54292">
    <property type="entry name" value="2Fe-2S ferredoxin-like"/>
    <property type="match status" value="1"/>
</dbReference>
<evidence type="ECO:0000259" key="13">
    <source>
        <dbReference type="PROSITE" id="PS51379"/>
    </source>
</evidence>
<dbReference type="GO" id="GO:0051537">
    <property type="term" value="F:2 iron, 2 sulfur cluster binding"/>
    <property type="evidence" value="ECO:0007669"/>
    <property type="project" value="UniProtKB-KW"/>
</dbReference>
<keyword evidence="3 11" id="KW-0004">4Fe-4S</keyword>
<keyword evidence="5 11" id="KW-0001">2Fe-2S</keyword>
<keyword evidence="8 11" id="KW-0408">Iron</keyword>
<feature type="domain" description="2Fe-2S ferredoxin-type" evidence="12">
    <location>
        <begin position="5"/>
        <end position="90"/>
    </location>
</feature>
<evidence type="ECO:0000256" key="10">
    <source>
        <dbReference type="ARBA" id="ARBA00023291"/>
    </source>
</evidence>
<dbReference type="CDD" id="cd00207">
    <property type="entry name" value="fer2"/>
    <property type="match status" value="1"/>
</dbReference>
<evidence type="ECO:0000256" key="7">
    <source>
        <dbReference type="ARBA" id="ARBA00023002"/>
    </source>
</evidence>
<dbReference type="InterPro" id="IPR009051">
    <property type="entry name" value="Helical_ferredxn"/>
</dbReference>
<comment type="cofactor">
    <cofactor evidence="11">
        <name>[2Fe-2S] cluster</name>
        <dbReference type="ChEBI" id="CHEBI:190135"/>
    </cofactor>
    <text evidence="11">Binds 1 [2Fe-2S] cluster.</text>
</comment>
<reference evidence="15" key="1">
    <citation type="submission" date="2017-09" db="EMBL/GenBank/DDBJ databases">
        <authorList>
            <person name="Varghese N."/>
            <person name="Submissions S."/>
        </authorList>
    </citation>
    <scope>NUCLEOTIDE SEQUENCE [LARGE SCALE GENOMIC DNA]</scope>
    <source>
        <strain evidence="15">DSM 2913</strain>
    </source>
</reference>
<dbReference type="PANTHER" id="PTHR11921">
    <property type="entry name" value="SUCCINATE DEHYDROGENASE IRON-SULFUR PROTEIN"/>
    <property type="match status" value="1"/>
</dbReference>
<dbReference type="RefSeq" id="WP_096602133.1">
    <property type="nucleotide sequence ID" value="NZ_OBEN01000005.1"/>
</dbReference>
<evidence type="ECO:0000259" key="12">
    <source>
        <dbReference type="PROSITE" id="PS51085"/>
    </source>
</evidence>
<dbReference type="InterPro" id="IPR004489">
    <property type="entry name" value="Succ_DH/fum_Rdtase_Fe-S"/>
</dbReference>
<dbReference type="GO" id="GO:0051538">
    <property type="term" value="F:3 iron, 4 sulfur cluster binding"/>
    <property type="evidence" value="ECO:0007669"/>
    <property type="project" value="UniProtKB-KW"/>
</dbReference>
<dbReference type="SUPFAM" id="SSF46548">
    <property type="entry name" value="alpha-helical ferredoxin"/>
    <property type="match status" value="1"/>
</dbReference>
<dbReference type="InterPro" id="IPR050573">
    <property type="entry name" value="SDH/FRD_Iron-Sulfur"/>
</dbReference>
<keyword evidence="4" id="KW-0816">Tricarboxylic acid cycle</keyword>
<comment type="similarity">
    <text evidence="2 11">Belongs to the succinate dehydrogenase/fumarate reductase iron-sulfur protein family.</text>
</comment>
<accession>A0A285NZP0</accession>
<evidence type="ECO:0000256" key="11">
    <source>
        <dbReference type="RuleBase" id="RU361237"/>
    </source>
</evidence>
<dbReference type="AlphaFoldDB" id="A0A285NZP0"/>
<dbReference type="Gene3D" id="1.10.1060.10">
    <property type="entry name" value="Alpha-helical ferredoxin"/>
    <property type="match status" value="1"/>
</dbReference>
<dbReference type="GO" id="GO:0008177">
    <property type="term" value="F:succinate dehydrogenase (quinone) activity"/>
    <property type="evidence" value="ECO:0007669"/>
    <property type="project" value="UniProtKB-EC"/>
</dbReference>
<dbReference type="PROSITE" id="PS00198">
    <property type="entry name" value="4FE4S_FER_1"/>
    <property type="match status" value="1"/>
</dbReference>
<keyword evidence="7" id="KW-0560">Oxidoreductase</keyword>
<feature type="domain" description="4Fe-4S ferredoxin-type" evidence="13">
    <location>
        <begin position="180"/>
        <end position="210"/>
    </location>
</feature>
<dbReference type="EC" id="1.3.5.1" evidence="11"/>
<evidence type="ECO:0000256" key="3">
    <source>
        <dbReference type="ARBA" id="ARBA00022485"/>
    </source>
</evidence>
<dbReference type="InterPro" id="IPR001041">
    <property type="entry name" value="2Fe-2S_ferredoxin-type"/>
</dbReference>
<keyword evidence="10 11" id="KW-0003">3Fe-4S</keyword>
<evidence type="ECO:0000256" key="6">
    <source>
        <dbReference type="ARBA" id="ARBA00022723"/>
    </source>
</evidence>
<gene>
    <name evidence="14" type="ORF">SAMN06265353_1077</name>
</gene>
<dbReference type="Proteomes" id="UP000218627">
    <property type="component" value="Unassembled WGS sequence"/>
</dbReference>
<name>A0A285NZP0_9AQUI</name>
<sequence length="235" mass="26725">MWVKVKIKLNRENFKDYASYSLELSRNSTLLDMLVKIKEELDQSLAFRSMCRAGICGTCAIKVNGRPVLACSTKVFVFGEEITVEPIDNVSVIKDLVVDHESLYNKLKLWKVWYNAGEKNTKVSASALKRIERSHECILCGICDSVCPVLTTSSHFGGPTLLTRYYKLLFDPRNTQDRAQSLKNLNPQLCTHCMNCSFACPKKLMPEALIKEEEKLLQEKGIIKKEEGNFGFLEF</sequence>
<dbReference type="GO" id="GO:0022904">
    <property type="term" value="P:respiratory electron transport chain"/>
    <property type="evidence" value="ECO:0007669"/>
    <property type="project" value="TreeGrafter"/>
</dbReference>
<proteinExistence type="inferred from homology"/>
<evidence type="ECO:0000313" key="14">
    <source>
        <dbReference type="EMBL" id="SNZ14403.1"/>
    </source>
</evidence>
<feature type="domain" description="4Fe-4S ferredoxin-type" evidence="13">
    <location>
        <begin position="129"/>
        <end position="157"/>
    </location>
</feature>
<comment type="catalytic activity">
    <reaction evidence="11">
        <text>a menaquinone + succinate = a menaquinol + fumarate</text>
        <dbReference type="Rhea" id="RHEA:27834"/>
        <dbReference type="Rhea" id="RHEA-COMP:9537"/>
        <dbReference type="Rhea" id="RHEA-COMP:9539"/>
        <dbReference type="ChEBI" id="CHEBI:16374"/>
        <dbReference type="ChEBI" id="CHEBI:18151"/>
        <dbReference type="ChEBI" id="CHEBI:29806"/>
        <dbReference type="ChEBI" id="CHEBI:30031"/>
        <dbReference type="EC" id="1.3.5.1"/>
    </reaction>
</comment>
<dbReference type="InterPro" id="IPR017896">
    <property type="entry name" value="4Fe4S_Fe-S-bd"/>
</dbReference>
<keyword evidence="15" id="KW-1185">Reference proteome</keyword>
<dbReference type="OrthoDB" id="9804391at2"/>
<evidence type="ECO:0000256" key="9">
    <source>
        <dbReference type="ARBA" id="ARBA00023014"/>
    </source>
</evidence>
<dbReference type="InterPro" id="IPR006058">
    <property type="entry name" value="2Fe2S_fd_BS"/>
</dbReference>
<keyword evidence="9 11" id="KW-0411">Iron-sulfur</keyword>
<protein>
    <recommendedName>
        <fullName evidence="11">Fumarate reductase iron-sulfur subunit</fullName>
        <ecNumber evidence="11">1.3.5.1</ecNumber>
    </recommendedName>
</protein>
<dbReference type="GO" id="GO:0009055">
    <property type="term" value="F:electron transfer activity"/>
    <property type="evidence" value="ECO:0007669"/>
    <property type="project" value="InterPro"/>
</dbReference>
<evidence type="ECO:0000256" key="4">
    <source>
        <dbReference type="ARBA" id="ARBA00022532"/>
    </source>
</evidence>
<dbReference type="PROSITE" id="PS51379">
    <property type="entry name" value="4FE4S_FER_2"/>
    <property type="match status" value="2"/>
</dbReference>
<organism evidence="14 15">
    <name type="scientific">Hydrogenobacter hydrogenophilus</name>
    <dbReference type="NCBI Taxonomy" id="35835"/>
    <lineage>
        <taxon>Bacteria</taxon>
        <taxon>Pseudomonadati</taxon>
        <taxon>Aquificota</taxon>
        <taxon>Aquificia</taxon>
        <taxon>Aquificales</taxon>
        <taxon>Aquificaceae</taxon>
        <taxon>Hydrogenobacter</taxon>
    </lineage>
</organism>
<comment type="cofactor">
    <cofactor evidence="11">
        <name>[3Fe-4S] cluster</name>
        <dbReference type="ChEBI" id="CHEBI:21137"/>
    </cofactor>
    <text evidence="11">Binds 1 [3Fe-4S] cluster.</text>
</comment>
<dbReference type="Gene3D" id="3.10.20.30">
    <property type="match status" value="1"/>
</dbReference>
<evidence type="ECO:0000256" key="1">
    <source>
        <dbReference type="ARBA" id="ARBA00004894"/>
    </source>
</evidence>
<dbReference type="EMBL" id="OBEN01000005">
    <property type="protein sequence ID" value="SNZ14403.1"/>
    <property type="molecule type" value="Genomic_DNA"/>
</dbReference>
<dbReference type="Pfam" id="PF13183">
    <property type="entry name" value="Fer4_8"/>
    <property type="match status" value="1"/>
</dbReference>
<evidence type="ECO:0000256" key="8">
    <source>
        <dbReference type="ARBA" id="ARBA00023004"/>
    </source>
</evidence>
<dbReference type="Pfam" id="PF13085">
    <property type="entry name" value="Fer2_3"/>
    <property type="match status" value="1"/>
</dbReference>
<dbReference type="InterPro" id="IPR036010">
    <property type="entry name" value="2Fe-2S_ferredoxin-like_sf"/>
</dbReference>
<evidence type="ECO:0000256" key="2">
    <source>
        <dbReference type="ARBA" id="ARBA00009433"/>
    </source>
</evidence>